<dbReference type="Pfam" id="PF05954">
    <property type="entry name" value="Phage_GPD"/>
    <property type="match status" value="1"/>
</dbReference>
<dbReference type="InterPro" id="IPR037026">
    <property type="entry name" value="Vgr_OB-fold_dom_sf"/>
</dbReference>
<organism evidence="2 3">
    <name type="scientific">Flavobacterium shii</name>
    <dbReference type="NCBI Taxonomy" id="2987687"/>
    <lineage>
        <taxon>Bacteria</taxon>
        <taxon>Pseudomonadati</taxon>
        <taxon>Bacteroidota</taxon>
        <taxon>Flavobacteriia</taxon>
        <taxon>Flavobacteriales</taxon>
        <taxon>Flavobacteriaceae</taxon>
        <taxon>Flavobacterium</taxon>
    </lineage>
</organism>
<dbReference type="EMBL" id="JAOZEW010000014">
    <property type="protein sequence ID" value="MCV9928755.1"/>
    <property type="molecule type" value="Genomic_DNA"/>
</dbReference>
<evidence type="ECO:0000259" key="1">
    <source>
        <dbReference type="Pfam" id="PF04717"/>
    </source>
</evidence>
<dbReference type="Gene3D" id="3.55.50.10">
    <property type="entry name" value="Baseplate protein-like domains"/>
    <property type="match status" value="1"/>
</dbReference>
<reference evidence="2" key="1">
    <citation type="submission" date="2022-10" db="EMBL/GenBank/DDBJ databases">
        <title>Two novel species of Flavobacterium.</title>
        <authorList>
            <person name="Liu Q."/>
            <person name="Xin Y.-H."/>
        </authorList>
    </citation>
    <scope>NUCLEOTIDE SEQUENCE</scope>
    <source>
        <strain evidence="2">LS1R49</strain>
    </source>
</reference>
<dbReference type="InterPro" id="IPR006531">
    <property type="entry name" value="Gp5/Vgr_OB"/>
</dbReference>
<dbReference type="RefSeq" id="WP_264206864.1">
    <property type="nucleotide sequence ID" value="NZ_JAOZEW010000014.1"/>
</dbReference>
<name>A0A9X2ZG62_9FLAO</name>
<dbReference type="Pfam" id="PF04717">
    <property type="entry name" value="Phage_base_V"/>
    <property type="match status" value="1"/>
</dbReference>
<dbReference type="SUPFAM" id="SSF69255">
    <property type="entry name" value="gp5 N-terminal domain-like"/>
    <property type="match status" value="1"/>
</dbReference>
<protein>
    <submittedName>
        <fullName evidence="2">Phage baseplate assembly protein V</fullName>
    </submittedName>
</protein>
<proteinExistence type="predicted"/>
<dbReference type="AlphaFoldDB" id="A0A9X2ZG62"/>
<feature type="domain" description="Gp5/Type VI secretion system Vgr protein OB-fold" evidence="1">
    <location>
        <begin position="361"/>
        <end position="435"/>
    </location>
</feature>
<accession>A0A9X2ZG62</accession>
<dbReference type="Proteomes" id="UP001151079">
    <property type="component" value="Unassembled WGS sequence"/>
</dbReference>
<evidence type="ECO:0000313" key="3">
    <source>
        <dbReference type="Proteomes" id="UP001151079"/>
    </source>
</evidence>
<evidence type="ECO:0000313" key="2">
    <source>
        <dbReference type="EMBL" id="MCV9928755.1"/>
    </source>
</evidence>
<gene>
    <name evidence="2" type="ORF">OIU83_13880</name>
</gene>
<dbReference type="SUPFAM" id="SSF69279">
    <property type="entry name" value="Phage tail proteins"/>
    <property type="match status" value="2"/>
</dbReference>
<dbReference type="Gene3D" id="2.40.50.230">
    <property type="entry name" value="Gp5 N-terminal domain"/>
    <property type="match status" value="1"/>
</dbReference>
<sequence length="592" mass="66131">MSKFSEQVHISISSFSQNVIYSNFKLSQQMADHHHFSFLWQYTSKAIIEPSDQASAIGKYIGSEVIFTFKVNGIQLMSKGMISNLVSINLHGSPAGLYVTGISHTIVIDDMKKSRIFLEKNLQEIALEIFAEESSGEFYQNEAILPTFSKTFKYKTQYNETSFNFMKRLSARYGQWFYFDGMRMQFGQTKPSKVKLINGSSLHKFKIEANLVSHKTSFGGYNYNNAEKIRNASEKITTGSRDRFASIVGYNQGSVARQGLSHGAYTNNAQNKDEIEEMVRLQTAGRDANSVFYSGVSYFPIGLGQVFTIQNKNVEHELIAIEIIHLSEGHGNYSCEFKAIPADVAAPHYTDVEVFGKADSQPAIISDNNDPEAMGRVKVDFYWAGWGNSSEWMRMVQQYGGSGRGSYIIPEIGDEVQVSFEAGNADCPYVSGAFYNGKAKPEFFDPKNRIKGWRLQFGQLLKFVEKVGIWLSDPSGNEIHLDEKNKNMNFTSPETVTFNCKSFIINASEGITYNAGTDIIQKAAHDIDISAGGNITEMGDEKLDFIDGKMTVTSAEYTEVAEKINLNTTQGDMILKASKSIIANSSERSNFN</sequence>
<comment type="caution">
    <text evidence="2">The sequence shown here is derived from an EMBL/GenBank/DDBJ whole genome shotgun (WGS) entry which is preliminary data.</text>
</comment>
<keyword evidence="3" id="KW-1185">Reference proteome</keyword>